<feature type="binding site" evidence="11">
    <location>
        <position position="376"/>
    </location>
    <ligand>
        <name>S-adenosyl-L-methionine</name>
        <dbReference type="ChEBI" id="CHEBI:59789"/>
    </ligand>
</feature>
<proteinExistence type="inferred from homology"/>
<dbReference type="SUPFAM" id="SSF53335">
    <property type="entry name" value="S-adenosyl-L-methionine-dependent methyltransferases"/>
    <property type="match status" value="1"/>
</dbReference>
<dbReference type="OrthoDB" id="408788at2759"/>
<feature type="binding site" evidence="11">
    <location>
        <begin position="313"/>
        <end position="314"/>
    </location>
    <ligand>
        <name>S-adenosyl-L-methionine</name>
        <dbReference type="ChEBI" id="CHEBI:59789"/>
    </ligand>
</feature>
<dbReference type="InterPro" id="IPR056743">
    <property type="entry name" value="TRM5-TYW2-like_MTfase"/>
</dbReference>
<reference evidence="13 14" key="1">
    <citation type="journal article" date="2013" name="Nat. Genet.">
        <title>The genome of the hydatid tapeworm Echinococcus granulosus.</title>
        <authorList>
            <person name="Zheng H."/>
            <person name="Zhang W."/>
            <person name="Zhang L."/>
            <person name="Zhang Z."/>
            <person name="Li J."/>
            <person name="Lu G."/>
            <person name="Zhu Y."/>
            <person name="Wang Y."/>
            <person name="Huang Y."/>
            <person name="Liu J."/>
            <person name="Kang H."/>
            <person name="Chen J."/>
            <person name="Wang L."/>
            <person name="Chen A."/>
            <person name="Yu S."/>
            <person name="Gao Z."/>
            <person name="Jin L."/>
            <person name="Gu W."/>
            <person name="Wang Z."/>
            <person name="Zhao L."/>
            <person name="Shi B."/>
            <person name="Wen H."/>
            <person name="Lin R."/>
            <person name="Jones M.K."/>
            <person name="Brejova B."/>
            <person name="Vinar T."/>
            <person name="Zhao G."/>
            <person name="McManus D.P."/>
            <person name="Chen Z."/>
            <person name="Zhou Y."/>
            <person name="Wang S."/>
        </authorList>
    </citation>
    <scope>NUCLEOTIDE SEQUENCE [LARGE SCALE GENOMIC DNA]</scope>
</reference>
<evidence type="ECO:0000256" key="5">
    <source>
        <dbReference type="ARBA" id="ARBA00022691"/>
    </source>
</evidence>
<feature type="domain" description="SAM-dependent methyltransferase TRM5/TYW2-type" evidence="12">
    <location>
        <begin position="165"/>
        <end position="484"/>
    </location>
</feature>
<evidence type="ECO:0000256" key="4">
    <source>
        <dbReference type="ARBA" id="ARBA00022679"/>
    </source>
</evidence>
<dbReference type="Gene3D" id="3.40.50.150">
    <property type="entry name" value="Vaccinia Virus protein VP39"/>
    <property type="match status" value="1"/>
</dbReference>
<dbReference type="InterPro" id="IPR025792">
    <property type="entry name" value="tRNA_Gua_MeTrfase_euk"/>
</dbReference>
<sequence length="497" mass="56678">MSEKTDYTLPPALDLKLDKNAFRKTEILFAIGLPLGKQFKKILEKLREYTTGYLALPRFMNIYTDSNGVKRKLVLIRRIDDSKVWDQLRNLNVDIPLTPNEDITYLESHPSALLVENCSPSERTDGQTLPSKPCAFRMPLEYENYPLDRALKVVLPSDMEAVTGFTLIGHVAHFNLKPAALPYRKLIGQIALDKLPLVRTVVNKAAKIDAEFRTFAVDLMAGEENYLTEVKENGVTYHLDFSKVYWNSRLGKWFLKSSSPFLGTEHCRIIEEIKCIAKTSDATSVVVFDVFAGVGPFSIPLARTGSCQVLANDLNPDAFHFLQENVRRNSSKRHPLTTKQIKCFNLDGRDFIRQVILPYYETASQSDSTEFFMLMNLPGLAIEFLDVFRDFKADFPTKPIHIRCYCFVRHSLENDTSKSMKQTEADTDTRKRVCEALGVEFDAISVDDQHENSSGTYLTGWKVRFVRNTAPLRDMYCLQFDLHLCASHASAKRPRNE</sequence>
<evidence type="ECO:0000256" key="7">
    <source>
        <dbReference type="ARBA" id="ARBA00023128"/>
    </source>
</evidence>
<dbReference type="InterPro" id="IPR056744">
    <property type="entry name" value="TRM5/TYW2-like_N"/>
</dbReference>
<dbReference type="EC" id="2.1.1.228" evidence="11"/>
<dbReference type="HAMAP" id="MF_03152">
    <property type="entry name" value="TRM5"/>
    <property type="match status" value="1"/>
</dbReference>
<evidence type="ECO:0000259" key="12">
    <source>
        <dbReference type="PROSITE" id="PS51684"/>
    </source>
</evidence>
<dbReference type="GO" id="GO:0002939">
    <property type="term" value="P:tRNA N1-guanine methylation"/>
    <property type="evidence" value="ECO:0007669"/>
    <property type="project" value="TreeGrafter"/>
</dbReference>
<keyword evidence="8 11" id="KW-0539">Nucleus</keyword>
<dbReference type="KEGG" id="egl:EGR_07681"/>
<dbReference type="GeneID" id="36343396"/>
<dbReference type="PANTHER" id="PTHR23245">
    <property type="entry name" value="TRNA METHYLTRANSFERASE"/>
    <property type="match status" value="1"/>
</dbReference>
<evidence type="ECO:0000256" key="3">
    <source>
        <dbReference type="ARBA" id="ARBA00022603"/>
    </source>
</evidence>
<dbReference type="Pfam" id="PF02475">
    <property type="entry name" value="TRM5-TYW2_MTfase"/>
    <property type="match status" value="1"/>
</dbReference>
<evidence type="ECO:0000256" key="1">
    <source>
        <dbReference type="ARBA" id="ARBA00009775"/>
    </source>
</evidence>
<comment type="subunit">
    <text evidence="11">Monomer.</text>
</comment>
<keyword evidence="14" id="KW-1185">Reference proteome</keyword>
<feature type="binding site" evidence="11">
    <location>
        <begin position="347"/>
        <end position="348"/>
    </location>
    <ligand>
        <name>S-adenosyl-L-methionine</name>
        <dbReference type="ChEBI" id="CHEBI:59789"/>
    </ligand>
</feature>
<dbReference type="InterPro" id="IPR029063">
    <property type="entry name" value="SAM-dependent_MTases_sf"/>
</dbReference>
<dbReference type="OMA" id="VGSHSQF"/>
<comment type="function">
    <text evidence="9">Involved in mitochondrial tRNA methylation. Specifically methylates the N1 position of guanosine-37 in various tRNAs. Methylation is not dependent on the nature of the nucleoside 5' of the target nucleoside. This is the first step in the biosynthesis of wybutosine (yW), a modified base adjacent to the anticodon of tRNAs and required for accurate decoding.</text>
</comment>
<keyword evidence="3 11" id="KW-0489">Methyltransferase</keyword>
<dbReference type="FunFam" id="3.30.300.110:FF:000001">
    <property type="entry name" value="tRNA (guanine(37)-N1)-methyltransferase"/>
    <property type="match status" value="1"/>
</dbReference>
<dbReference type="GO" id="GO:0070901">
    <property type="term" value="P:mitochondrial tRNA methylation"/>
    <property type="evidence" value="ECO:0007669"/>
    <property type="project" value="TreeGrafter"/>
</dbReference>
<dbReference type="GO" id="GO:0005759">
    <property type="term" value="C:mitochondrial matrix"/>
    <property type="evidence" value="ECO:0007669"/>
    <property type="project" value="UniProtKB-SubCell"/>
</dbReference>
<evidence type="ECO:0000256" key="8">
    <source>
        <dbReference type="ARBA" id="ARBA00023242"/>
    </source>
</evidence>
<dbReference type="InterPro" id="IPR030382">
    <property type="entry name" value="MeTrfase_TRM5/TYW2"/>
</dbReference>
<dbReference type="AlphaFoldDB" id="W6UVK3"/>
<gene>
    <name evidence="13" type="ORF">EGR_07681</name>
</gene>
<keyword evidence="6 11" id="KW-0819">tRNA processing</keyword>
<evidence type="ECO:0000256" key="10">
    <source>
        <dbReference type="ARBA" id="ARBA00047783"/>
    </source>
</evidence>
<comment type="similarity">
    <text evidence="1">Belongs to the class I-like SAM-binding methyltransferase superfamily. TRM5/TYW2 family.</text>
</comment>
<evidence type="ECO:0000256" key="6">
    <source>
        <dbReference type="ARBA" id="ARBA00022694"/>
    </source>
</evidence>
<name>W6UVK3_ECHGR</name>
<dbReference type="PANTHER" id="PTHR23245:SF36">
    <property type="entry name" value="TRNA (GUANINE(37)-N1)-METHYLTRANSFERASE"/>
    <property type="match status" value="1"/>
</dbReference>
<keyword evidence="4 11" id="KW-0808">Transferase</keyword>
<dbReference type="RefSeq" id="XP_024348635.1">
    <property type="nucleotide sequence ID" value="XM_024496930.1"/>
</dbReference>
<dbReference type="CDD" id="cd02440">
    <property type="entry name" value="AdoMet_MTases"/>
    <property type="match status" value="1"/>
</dbReference>
<dbReference type="CTD" id="36343396"/>
<dbReference type="GO" id="GO:0005634">
    <property type="term" value="C:nucleus"/>
    <property type="evidence" value="ECO:0007669"/>
    <property type="project" value="UniProtKB-SubCell"/>
</dbReference>
<organism evidence="13 14">
    <name type="scientific">Echinococcus granulosus</name>
    <name type="common">Hydatid tapeworm</name>
    <dbReference type="NCBI Taxonomy" id="6210"/>
    <lineage>
        <taxon>Eukaryota</taxon>
        <taxon>Metazoa</taxon>
        <taxon>Spiralia</taxon>
        <taxon>Lophotrochozoa</taxon>
        <taxon>Platyhelminthes</taxon>
        <taxon>Cestoda</taxon>
        <taxon>Eucestoda</taxon>
        <taxon>Cyclophyllidea</taxon>
        <taxon>Taeniidae</taxon>
        <taxon>Echinococcus</taxon>
        <taxon>Echinococcus granulosus group</taxon>
    </lineage>
</organism>
<comment type="similarity">
    <text evidence="11">Belongs to the TRM5 / TYW2 family.</text>
</comment>
<dbReference type="Pfam" id="PF25133">
    <property type="entry name" value="TYW2_N_2"/>
    <property type="match status" value="1"/>
</dbReference>
<comment type="function">
    <text evidence="11">Specifically methylates the N1 position of guanosine-37 in various cytoplasmic and mitochondrial tRNAs. Methylation is not dependent on the nature of the nucleoside 5' of the target nucleoside. This is the first step in the biosynthesis of wybutosine (yW), a modified base adjacent to the anticodon of tRNAs and required for accurate decoding.</text>
</comment>
<dbReference type="STRING" id="6210.W6UVK3"/>
<dbReference type="GO" id="GO:0052906">
    <property type="term" value="F:tRNA (guanine(37)-N1)-methyltransferase activity"/>
    <property type="evidence" value="ECO:0007669"/>
    <property type="project" value="UniProtKB-UniRule"/>
</dbReference>
<dbReference type="Proteomes" id="UP000019149">
    <property type="component" value="Unassembled WGS sequence"/>
</dbReference>
<evidence type="ECO:0000256" key="11">
    <source>
        <dbReference type="HAMAP-Rule" id="MF_03152"/>
    </source>
</evidence>
<evidence type="ECO:0000256" key="9">
    <source>
        <dbReference type="ARBA" id="ARBA00045951"/>
    </source>
</evidence>
<evidence type="ECO:0000256" key="2">
    <source>
        <dbReference type="ARBA" id="ARBA00022490"/>
    </source>
</evidence>
<evidence type="ECO:0000313" key="13">
    <source>
        <dbReference type="EMBL" id="EUB57439.1"/>
    </source>
</evidence>
<keyword evidence="7 11" id="KW-0496">Mitochondrion</keyword>
<comment type="caution">
    <text evidence="11">Lacks conserved residue(s) required for the propagation of feature annotation.</text>
</comment>
<protein>
    <recommendedName>
        <fullName evidence="11">tRNA (guanine(37)-N1)-methyltransferase</fullName>
        <ecNumber evidence="11">2.1.1.228</ecNumber>
    </recommendedName>
    <alternativeName>
        <fullName evidence="11">M1G-methyltransferase</fullName>
    </alternativeName>
    <alternativeName>
        <fullName evidence="11">tRNA [GM37] methyltransferase</fullName>
    </alternativeName>
    <alternativeName>
        <fullName evidence="11">tRNA methyltransferase 5 homolog</fullName>
    </alternativeName>
</protein>
<comment type="subcellular location">
    <subcellularLocation>
        <location evidence="11">Mitochondrion matrix</location>
    </subcellularLocation>
    <subcellularLocation>
        <location evidence="11">Nucleus</location>
    </subcellularLocation>
    <subcellularLocation>
        <location evidence="11">Cytoplasm</location>
    </subcellularLocation>
    <text evidence="11">Predominantly in the mitochondria and in the nucleus.</text>
</comment>
<comment type="caution">
    <text evidence="13">The sequence shown here is derived from an EMBL/GenBank/DDBJ whole genome shotgun (WGS) entry which is preliminary data.</text>
</comment>
<dbReference type="PROSITE" id="PS51684">
    <property type="entry name" value="SAM_MT_TRM5_TYW2"/>
    <property type="match status" value="1"/>
</dbReference>
<accession>W6UVK3</accession>
<dbReference type="Gene3D" id="3.30.300.110">
    <property type="entry name" value="Met-10+ protein-like domains"/>
    <property type="match status" value="1"/>
</dbReference>
<evidence type="ECO:0000313" key="14">
    <source>
        <dbReference type="Proteomes" id="UP000019149"/>
    </source>
</evidence>
<keyword evidence="5 11" id="KW-0949">S-adenosyl-L-methionine</keyword>
<dbReference type="EMBL" id="APAU02000084">
    <property type="protein sequence ID" value="EUB57439.1"/>
    <property type="molecule type" value="Genomic_DNA"/>
</dbReference>
<keyword evidence="2 11" id="KW-0963">Cytoplasm</keyword>
<comment type="catalytic activity">
    <reaction evidence="10 11">
        <text>guanosine(37) in tRNA + S-adenosyl-L-methionine = N(1)-methylguanosine(37) in tRNA + S-adenosyl-L-homocysteine + H(+)</text>
        <dbReference type="Rhea" id="RHEA:36899"/>
        <dbReference type="Rhea" id="RHEA-COMP:10145"/>
        <dbReference type="Rhea" id="RHEA-COMP:10147"/>
        <dbReference type="ChEBI" id="CHEBI:15378"/>
        <dbReference type="ChEBI" id="CHEBI:57856"/>
        <dbReference type="ChEBI" id="CHEBI:59789"/>
        <dbReference type="ChEBI" id="CHEBI:73542"/>
        <dbReference type="ChEBI" id="CHEBI:74269"/>
        <dbReference type="EC" id="2.1.1.228"/>
    </reaction>
</comment>